<dbReference type="GO" id="GO:0016491">
    <property type="term" value="F:oxidoreductase activity"/>
    <property type="evidence" value="ECO:0007669"/>
    <property type="project" value="InterPro"/>
</dbReference>
<dbReference type="OrthoDB" id="6399635at2"/>
<sequence length="198" mass="22421">MTRKKPLRFFLDWLLLPTVILVLYLSGWLPEVQGFVQRGVLATGLFNPTTEQEAAPAAYDLALVPFAGGPAASLQQWRGKTIFLNFWASWCPPCVAEMPDIQQLYETMGDEVVFVLVDLDEDRAKAERFLARKGYTFPVYRLAGSLPAAYASNSIPTTYVISPDGEIRWRHAGMAQYNTDQFQQFLRTLEDDAQDHPR</sequence>
<dbReference type="Gene3D" id="3.40.30.10">
    <property type="entry name" value="Glutaredoxin"/>
    <property type="match status" value="1"/>
</dbReference>
<dbReference type="GO" id="GO:0017004">
    <property type="term" value="P:cytochrome complex assembly"/>
    <property type="evidence" value="ECO:0007669"/>
    <property type="project" value="UniProtKB-KW"/>
</dbReference>
<dbReference type="PROSITE" id="PS51352">
    <property type="entry name" value="THIOREDOXIN_2"/>
    <property type="match status" value="1"/>
</dbReference>
<dbReference type="GO" id="GO:0016853">
    <property type="term" value="F:isomerase activity"/>
    <property type="evidence" value="ECO:0007669"/>
    <property type="project" value="UniProtKB-KW"/>
</dbReference>
<dbReference type="Pfam" id="PF08534">
    <property type="entry name" value="Redoxin"/>
    <property type="match status" value="1"/>
</dbReference>
<accession>A0A1G9UBI9</accession>
<dbReference type="CDD" id="cd02966">
    <property type="entry name" value="TlpA_like_family"/>
    <property type="match status" value="1"/>
</dbReference>
<dbReference type="EMBL" id="FNFO01000016">
    <property type="protein sequence ID" value="SDM57278.1"/>
    <property type="molecule type" value="Genomic_DNA"/>
</dbReference>
<organism evidence="6 7">
    <name type="scientific">Catalinimonas alkaloidigena</name>
    <dbReference type="NCBI Taxonomy" id="1075417"/>
    <lineage>
        <taxon>Bacteria</taxon>
        <taxon>Pseudomonadati</taxon>
        <taxon>Bacteroidota</taxon>
        <taxon>Cytophagia</taxon>
        <taxon>Cytophagales</taxon>
        <taxon>Catalimonadaceae</taxon>
        <taxon>Catalinimonas</taxon>
    </lineage>
</organism>
<dbReference type="RefSeq" id="WP_089688227.1">
    <property type="nucleotide sequence ID" value="NZ_FNFO01000016.1"/>
</dbReference>
<dbReference type="SUPFAM" id="SSF52833">
    <property type="entry name" value="Thioredoxin-like"/>
    <property type="match status" value="1"/>
</dbReference>
<keyword evidence="4" id="KW-1133">Transmembrane helix</keyword>
<dbReference type="InterPro" id="IPR036249">
    <property type="entry name" value="Thioredoxin-like_sf"/>
</dbReference>
<keyword evidence="3" id="KW-0676">Redox-active center</keyword>
<keyword evidence="6" id="KW-0413">Isomerase</keyword>
<dbReference type="PANTHER" id="PTHR42852:SF13">
    <property type="entry name" value="PROTEIN DIPZ"/>
    <property type="match status" value="1"/>
</dbReference>
<dbReference type="GO" id="GO:0030313">
    <property type="term" value="C:cell envelope"/>
    <property type="evidence" value="ECO:0007669"/>
    <property type="project" value="UniProtKB-SubCell"/>
</dbReference>
<keyword evidence="7" id="KW-1185">Reference proteome</keyword>
<dbReference type="InterPro" id="IPR017937">
    <property type="entry name" value="Thioredoxin_CS"/>
</dbReference>
<dbReference type="Proteomes" id="UP000198510">
    <property type="component" value="Unassembled WGS sequence"/>
</dbReference>
<evidence type="ECO:0000313" key="6">
    <source>
        <dbReference type="EMBL" id="SDM57278.1"/>
    </source>
</evidence>
<comment type="subcellular location">
    <subcellularLocation>
        <location evidence="1">Cell envelope</location>
    </subcellularLocation>
</comment>
<dbReference type="AlphaFoldDB" id="A0A1G9UBI9"/>
<evidence type="ECO:0000256" key="1">
    <source>
        <dbReference type="ARBA" id="ARBA00004196"/>
    </source>
</evidence>
<feature type="transmembrane region" description="Helical" evidence="4">
    <location>
        <begin position="9"/>
        <end position="29"/>
    </location>
</feature>
<evidence type="ECO:0000256" key="4">
    <source>
        <dbReference type="SAM" id="Phobius"/>
    </source>
</evidence>
<dbReference type="PANTHER" id="PTHR42852">
    <property type="entry name" value="THIOL:DISULFIDE INTERCHANGE PROTEIN DSBE"/>
    <property type="match status" value="1"/>
</dbReference>
<feature type="domain" description="Thioredoxin" evidence="5">
    <location>
        <begin position="52"/>
        <end position="191"/>
    </location>
</feature>
<evidence type="ECO:0000256" key="3">
    <source>
        <dbReference type="ARBA" id="ARBA00023284"/>
    </source>
</evidence>
<evidence type="ECO:0000256" key="2">
    <source>
        <dbReference type="ARBA" id="ARBA00022748"/>
    </source>
</evidence>
<keyword evidence="4" id="KW-0472">Membrane</keyword>
<dbReference type="STRING" id="1075417.SAMN05421823_11616"/>
<gene>
    <name evidence="6" type="ORF">SAMN05421823_11616</name>
</gene>
<name>A0A1G9UBI9_9BACT</name>
<evidence type="ECO:0000313" key="7">
    <source>
        <dbReference type="Proteomes" id="UP000198510"/>
    </source>
</evidence>
<reference evidence="6 7" key="1">
    <citation type="submission" date="2016-10" db="EMBL/GenBank/DDBJ databases">
        <authorList>
            <person name="de Groot N.N."/>
        </authorList>
    </citation>
    <scope>NUCLEOTIDE SEQUENCE [LARGE SCALE GENOMIC DNA]</scope>
    <source>
        <strain evidence="6 7">DSM 25186</strain>
    </source>
</reference>
<proteinExistence type="predicted"/>
<dbReference type="PROSITE" id="PS00194">
    <property type="entry name" value="THIOREDOXIN_1"/>
    <property type="match status" value="1"/>
</dbReference>
<protein>
    <submittedName>
        <fullName evidence="6">Thiol-disulfide isomerase or thioredoxin</fullName>
    </submittedName>
</protein>
<dbReference type="InterPro" id="IPR050553">
    <property type="entry name" value="Thioredoxin_ResA/DsbE_sf"/>
</dbReference>
<keyword evidence="2" id="KW-0201">Cytochrome c-type biogenesis</keyword>
<keyword evidence="4" id="KW-0812">Transmembrane</keyword>
<dbReference type="InterPro" id="IPR013740">
    <property type="entry name" value="Redoxin"/>
</dbReference>
<dbReference type="InterPro" id="IPR013766">
    <property type="entry name" value="Thioredoxin_domain"/>
</dbReference>
<evidence type="ECO:0000259" key="5">
    <source>
        <dbReference type="PROSITE" id="PS51352"/>
    </source>
</evidence>